<reference evidence="5 6" key="1">
    <citation type="submission" date="2024-07" db="EMBL/GenBank/DDBJ databases">
        <title>Uliginosibacterium paludis KCTC:42655.</title>
        <authorList>
            <person name="Kim M.K."/>
        </authorList>
    </citation>
    <scope>NUCLEOTIDE SEQUENCE [LARGE SCALE GENOMIC DNA]</scope>
    <source>
        <strain evidence="5 6">KCTC 42655</strain>
    </source>
</reference>
<dbReference type="InterPro" id="IPR029787">
    <property type="entry name" value="Nucleotide_cyclase"/>
</dbReference>
<keyword evidence="5" id="KW-0808">Transferase</keyword>
<keyword evidence="3" id="KW-0175">Coiled coil</keyword>
<keyword evidence="5" id="KW-0548">Nucleotidyltransferase</keyword>
<keyword evidence="6" id="KW-1185">Reference proteome</keyword>
<sequence>MAEPTSPSEIARETLRRLAMRRIQPTPENFRELYHEISGIAAEDPFPERQLKQIATALPRATPEQLRIARQFEAGLTGWSDFRQQLVASLGAREELPWNALIRDLLQQLERRQQGLNSVVKQEALSRVLESSVDPELLHTRLSGLIKGWAQIPGAMSAPTPLDDEATPPAQAPTAAATTTIPTATDAWRSLLADTLDTAIGMLLIDTPELAGEAKALGNMLRKPEPGTEQAFSERLKQFSYKVQWVAQDQSYIRQALLNLLQLLIENISELVVEDKYLQNQMSVLLELFRKPLDKHSLEELGERLRDVIFKQGTLKRSLTDAQDKLREMLEHFVQRLGELADSTSDYHAKVSVFADRVASASSLPELSGLITEIVRETRQIESKALHSQEELQSLRAAVDQANREIARLETELETASELVRHDPLTGALNRKGLDEMIARELARMQRRKTRLSIALLDVDDFKKLNDTFGHTTGDEALKHLARVIRENIRPQDSSGRYGGEEFLILLPDTGLEDGLSALRRLQRELTRRFFLHDNQKLLITFSAGVAEVMPDDQEVQQVIDRADKAMYRAKKAGKNRVEGG</sequence>
<dbReference type="InterPro" id="IPR000160">
    <property type="entry name" value="GGDEF_dom"/>
</dbReference>
<feature type="domain" description="GGDEF" evidence="4">
    <location>
        <begin position="450"/>
        <end position="581"/>
    </location>
</feature>
<comment type="caution">
    <text evidence="5">The sequence shown here is derived from an EMBL/GenBank/DDBJ whole genome shotgun (WGS) entry which is preliminary data.</text>
</comment>
<dbReference type="PANTHER" id="PTHR45138">
    <property type="entry name" value="REGULATORY COMPONENTS OF SENSORY TRANSDUCTION SYSTEM"/>
    <property type="match status" value="1"/>
</dbReference>
<gene>
    <name evidence="5" type="ORF">ABVT11_11700</name>
</gene>
<dbReference type="Pfam" id="PF00990">
    <property type="entry name" value="GGDEF"/>
    <property type="match status" value="1"/>
</dbReference>
<evidence type="ECO:0000313" key="5">
    <source>
        <dbReference type="EMBL" id="MET1490490.1"/>
    </source>
</evidence>
<dbReference type="PROSITE" id="PS50887">
    <property type="entry name" value="GGDEF"/>
    <property type="match status" value="1"/>
</dbReference>
<name>A0ABV2CRG5_9RHOO</name>
<feature type="coiled-coil region" evidence="3">
    <location>
        <begin position="385"/>
        <end position="419"/>
    </location>
</feature>
<proteinExistence type="predicted"/>
<protein>
    <recommendedName>
        <fullName evidence="1">diguanylate cyclase</fullName>
        <ecNumber evidence="1">2.7.7.65</ecNumber>
    </recommendedName>
</protein>
<comment type="catalytic activity">
    <reaction evidence="2">
        <text>2 GTP = 3',3'-c-di-GMP + 2 diphosphate</text>
        <dbReference type="Rhea" id="RHEA:24898"/>
        <dbReference type="ChEBI" id="CHEBI:33019"/>
        <dbReference type="ChEBI" id="CHEBI:37565"/>
        <dbReference type="ChEBI" id="CHEBI:58805"/>
        <dbReference type="EC" id="2.7.7.65"/>
    </reaction>
</comment>
<evidence type="ECO:0000256" key="3">
    <source>
        <dbReference type="SAM" id="Coils"/>
    </source>
</evidence>
<dbReference type="EMBL" id="JBEWLZ010000005">
    <property type="protein sequence ID" value="MET1490490.1"/>
    <property type="molecule type" value="Genomic_DNA"/>
</dbReference>
<dbReference type="Gene3D" id="3.30.70.270">
    <property type="match status" value="1"/>
</dbReference>
<dbReference type="SUPFAM" id="SSF55073">
    <property type="entry name" value="Nucleotide cyclase"/>
    <property type="match status" value="1"/>
</dbReference>
<dbReference type="RefSeq" id="WP_345928900.1">
    <property type="nucleotide sequence ID" value="NZ_JBDIVF010000008.1"/>
</dbReference>
<dbReference type="InterPro" id="IPR043128">
    <property type="entry name" value="Rev_trsase/Diguanyl_cyclase"/>
</dbReference>
<dbReference type="InterPro" id="IPR050469">
    <property type="entry name" value="Diguanylate_Cyclase"/>
</dbReference>
<dbReference type="GO" id="GO:0052621">
    <property type="term" value="F:diguanylate cyclase activity"/>
    <property type="evidence" value="ECO:0007669"/>
    <property type="project" value="UniProtKB-EC"/>
</dbReference>
<accession>A0ABV2CRG5</accession>
<evidence type="ECO:0000256" key="2">
    <source>
        <dbReference type="ARBA" id="ARBA00034247"/>
    </source>
</evidence>
<organism evidence="5 6">
    <name type="scientific">Uliginosibacterium paludis</name>
    <dbReference type="NCBI Taxonomy" id="1615952"/>
    <lineage>
        <taxon>Bacteria</taxon>
        <taxon>Pseudomonadati</taxon>
        <taxon>Pseudomonadota</taxon>
        <taxon>Betaproteobacteria</taxon>
        <taxon>Rhodocyclales</taxon>
        <taxon>Zoogloeaceae</taxon>
        <taxon>Uliginosibacterium</taxon>
    </lineage>
</organism>
<evidence type="ECO:0000259" key="4">
    <source>
        <dbReference type="PROSITE" id="PS50887"/>
    </source>
</evidence>
<evidence type="ECO:0000256" key="1">
    <source>
        <dbReference type="ARBA" id="ARBA00012528"/>
    </source>
</evidence>
<evidence type="ECO:0000313" key="6">
    <source>
        <dbReference type="Proteomes" id="UP001548590"/>
    </source>
</evidence>
<dbReference type="PANTHER" id="PTHR45138:SF9">
    <property type="entry name" value="DIGUANYLATE CYCLASE DGCM-RELATED"/>
    <property type="match status" value="1"/>
</dbReference>
<dbReference type="SMART" id="SM00267">
    <property type="entry name" value="GGDEF"/>
    <property type="match status" value="1"/>
</dbReference>
<dbReference type="EC" id="2.7.7.65" evidence="1"/>
<dbReference type="NCBIfam" id="TIGR00254">
    <property type="entry name" value="GGDEF"/>
    <property type="match status" value="1"/>
</dbReference>
<dbReference type="Proteomes" id="UP001548590">
    <property type="component" value="Unassembled WGS sequence"/>
</dbReference>
<dbReference type="CDD" id="cd01949">
    <property type="entry name" value="GGDEF"/>
    <property type="match status" value="1"/>
</dbReference>